<evidence type="ECO:0000256" key="1">
    <source>
        <dbReference type="ARBA" id="ARBA00004141"/>
    </source>
</evidence>
<keyword evidence="11" id="KW-1185">Reference proteome</keyword>
<evidence type="ECO:0000256" key="3">
    <source>
        <dbReference type="ARBA" id="ARBA00022448"/>
    </source>
</evidence>
<accession>A0A835LSM1</accession>
<keyword evidence="3" id="KW-0813">Transport</keyword>
<dbReference type="OrthoDB" id="1601at2759"/>
<evidence type="ECO:0000256" key="9">
    <source>
        <dbReference type="SAM" id="Phobius"/>
    </source>
</evidence>
<protein>
    <submittedName>
        <fullName evidence="10">Uncharacterized protein</fullName>
    </submittedName>
</protein>
<reference evidence="10 11" key="1">
    <citation type="submission" date="2020-10" db="EMBL/GenBank/DDBJ databases">
        <title>The Coptis chinensis genome and diversification of protoberbering-type alkaloids.</title>
        <authorList>
            <person name="Wang B."/>
            <person name="Shu S."/>
            <person name="Song C."/>
            <person name="Liu Y."/>
        </authorList>
    </citation>
    <scope>NUCLEOTIDE SEQUENCE [LARGE SCALE GENOMIC DNA]</scope>
    <source>
        <strain evidence="10">HL-2020</strain>
        <tissue evidence="10">Leaf</tissue>
    </source>
</reference>
<organism evidence="10 11">
    <name type="scientific">Coptis chinensis</name>
    <dbReference type="NCBI Taxonomy" id="261450"/>
    <lineage>
        <taxon>Eukaryota</taxon>
        <taxon>Viridiplantae</taxon>
        <taxon>Streptophyta</taxon>
        <taxon>Embryophyta</taxon>
        <taxon>Tracheophyta</taxon>
        <taxon>Spermatophyta</taxon>
        <taxon>Magnoliopsida</taxon>
        <taxon>Ranunculales</taxon>
        <taxon>Ranunculaceae</taxon>
        <taxon>Coptidoideae</taxon>
        <taxon>Coptis</taxon>
    </lineage>
</organism>
<evidence type="ECO:0000313" key="10">
    <source>
        <dbReference type="EMBL" id="KAF9606668.1"/>
    </source>
</evidence>
<evidence type="ECO:0000256" key="5">
    <source>
        <dbReference type="ARBA" id="ARBA00022692"/>
    </source>
</evidence>
<keyword evidence="7 9" id="KW-0472">Membrane</keyword>
<gene>
    <name evidence="10" type="ORF">IFM89_027712</name>
</gene>
<dbReference type="Proteomes" id="UP000631114">
    <property type="component" value="Unassembled WGS sequence"/>
</dbReference>
<feature type="transmembrane region" description="Helical" evidence="9">
    <location>
        <begin position="76"/>
        <end position="95"/>
    </location>
</feature>
<keyword evidence="5 9" id="KW-0812">Transmembrane</keyword>
<dbReference type="PANTHER" id="PTHR10778:SF8">
    <property type="entry name" value="ADENOSINE 3'-PHOSPHO 5'-PHOSPHOSULFATE TRANSPORTER 2"/>
    <property type="match status" value="1"/>
</dbReference>
<evidence type="ECO:0000256" key="2">
    <source>
        <dbReference type="ARBA" id="ARBA00008349"/>
    </source>
</evidence>
<dbReference type="EMBL" id="JADFTS010000005">
    <property type="protein sequence ID" value="KAF9606668.1"/>
    <property type="molecule type" value="Genomic_DNA"/>
</dbReference>
<dbReference type="GO" id="GO:0000139">
    <property type="term" value="C:Golgi membrane"/>
    <property type="evidence" value="ECO:0007669"/>
    <property type="project" value="TreeGrafter"/>
</dbReference>
<evidence type="ECO:0000256" key="6">
    <source>
        <dbReference type="ARBA" id="ARBA00022989"/>
    </source>
</evidence>
<dbReference type="PANTHER" id="PTHR10778">
    <property type="entry name" value="SOLUTE CARRIER FAMILY 35 MEMBER B"/>
    <property type="match status" value="1"/>
</dbReference>
<sequence length="163" mass="18524">MVNPWKTYLKLSVVLMGSHDLTKGSLAFLNYLAQLMFKSTKHPYVYGVLVFEAMATFIGQVSVLLLIALFGAATTAMHGIGLILIAMGIAMKLVLDNNSNKKRNVRDPSKPSFKEKKVQLGTMDEDEERKSGVKVHFHAFRQTMSFDFDCFKVHFLFAYFREF</sequence>
<dbReference type="GO" id="GO:0046964">
    <property type="term" value="F:3'-phosphoadenosine 5'-phosphosulfate transmembrane transporter activity"/>
    <property type="evidence" value="ECO:0007669"/>
    <property type="project" value="TreeGrafter"/>
</dbReference>
<evidence type="ECO:0000256" key="7">
    <source>
        <dbReference type="ARBA" id="ARBA00023136"/>
    </source>
</evidence>
<evidence type="ECO:0000256" key="4">
    <source>
        <dbReference type="ARBA" id="ARBA00022449"/>
    </source>
</evidence>
<comment type="similarity">
    <text evidence="2">Belongs to the nucleotide-sugar transporter family. UDP-galactose:UMP antiporter (TC 2.A.7.11) subfamily.</text>
</comment>
<evidence type="ECO:0000256" key="8">
    <source>
        <dbReference type="SAM" id="MobiDB-lite"/>
    </source>
</evidence>
<dbReference type="GO" id="GO:0005789">
    <property type="term" value="C:endoplasmic reticulum membrane"/>
    <property type="evidence" value="ECO:0007669"/>
    <property type="project" value="TreeGrafter"/>
</dbReference>
<evidence type="ECO:0000313" key="11">
    <source>
        <dbReference type="Proteomes" id="UP000631114"/>
    </source>
</evidence>
<dbReference type="AlphaFoldDB" id="A0A835LSM1"/>
<keyword evidence="4" id="KW-0050">Antiport</keyword>
<feature type="region of interest" description="Disordered" evidence="8">
    <location>
        <begin position="101"/>
        <end position="125"/>
    </location>
</feature>
<name>A0A835LSM1_9MAGN</name>
<keyword evidence="6 9" id="KW-1133">Transmembrane helix</keyword>
<feature type="compositionally biased region" description="Basic and acidic residues" evidence="8">
    <location>
        <begin position="105"/>
        <end position="118"/>
    </location>
</feature>
<comment type="caution">
    <text evidence="10">The sequence shown here is derived from an EMBL/GenBank/DDBJ whole genome shotgun (WGS) entry which is preliminary data.</text>
</comment>
<proteinExistence type="inferred from homology"/>
<feature type="non-terminal residue" evidence="10">
    <location>
        <position position="1"/>
    </location>
</feature>
<dbReference type="GO" id="GO:0015297">
    <property type="term" value="F:antiporter activity"/>
    <property type="evidence" value="ECO:0007669"/>
    <property type="project" value="UniProtKB-KW"/>
</dbReference>
<comment type="subcellular location">
    <subcellularLocation>
        <location evidence="1">Membrane</location>
        <topology evidence="1">Multi-pass membrane protein</topology>
    </subcellularLocation>
</comment>
<dbReference type="InterPro" id="IPR013657">
    <property type="entry name" value="SCL35B1-4/HUT1"/>
</dbReference>
<feature type="transmembrane region" description="Helical" evidence="9">
    <location>
        <begin position="44"/>
        <end position="70"/>
    </location>
</feature>